<dbReference type="RefSeq" id="XP_024717235.1">
    <property type="nucleotide sequence ID" value="XM_024867051.1"/>
</dbReference>
<dbReference type="InParanoid" id="A0A2T3ARE8"/>
<evidence type="ECO:0000313" key="1">
    <source>
        <dbReference type="EMBL" id="PSS08937.1"/>
    </source>
</evidence>
<sequence>MKPGILYFNPEHDFLRITPEWSVKNTLFNFLHLLKTTYDPRHIGLRNLVVSGNDLRANDLELIEPSDPDLDRGPKESFKGLLENLDEVFFFSTTHAGRQILGTHNGVPTSEIVYNRSFPIQVNLPTFDRLPRDPRHIGEDLKQVYIGMNDHRDTIRLWHRRLDQFGITAPGIKYKWYIAFEPREDERISDVETARKFLQQEDDLWNGVKHSEHPPFVQMSDYKFPVGAQSERYKNEDLETAVKPAFGFWLFPIDVLGSLEETGGPDTPLWDFSKNCPELGVVSLPERAQTG</sequence>
<dbReference type="OrthoDB" id="3469466at2759"/>
<dbReference type="AlphaFoldDB" id="A0A2T3ARE8"/>
<accession>A0A2T3ARE8</accession>
<protein>
    <submittedName>
        <fullName evidence="1">Uncharacterized protein</fullName>
    </submittedName>
</protein>
<dbReference type="EMBL" id="KZ679017">
    <property type="protein sequence ID" value="PSS08937.1"/>
    <property type="molecule type" value="Genomic_DNA"/>
</dbReference>
<reference evidence="1 2" key="1">
    <citation type="journal article" date="2018" name="New Phytol.">
        <title>Comparative genomics and transcriptomics depict ericoid mycorrhizal fungi as versatile saprotrophs and plant mutualists.</title>
        <authorList>
            <person name="Martino E."/>
            <person name="Morin E."/>
            <person name="Grelet G.A."/>
            <person name="Kuo A."/>
            <person name="Kohler A."/>
            <person name="Daghino S."/>
            <person name="Barry K.W."/>
            <person name="Cichocki N."/>
            <person name="Clum A."/>
            <person name="Dockter R.B."/>
            <person name="Hainaut M."/>
            <person name="Kuo R.C."/>
            <person name="LaButti K."/>
            <person name="Lindahl B.D."/>
            <person name="Lindquist E.A."/>
            <person name="Lipzen A."/>
            <person name="Khouja H.R."/>
            <person name="Magnuson J."/>
            <person name="Murat C."/>
            <person name="Ohm R.A."/>
            <person name="Singer S.W."/>
            <person name="Spatafora J.W."/>
            <person name="Wang M."/>
            <person name="Veneault-Fourrey C."/>
            <person name="Henrissat B."/>
            <person name="Grigoriev I.V."/>
            <person name="Martin F.M."/>
            <person name="Perotto S."/>
        </authorList>
    </citation>
    <scope>NUCLEOTIDE SEQUENCE [LARGE SCALE GENOMIC DNA]</scope>
    <source>
        <strain evidence="1 2">ATCC 22711</strain>
    </source>
</reference>
<proteinExistence type="predicted"/>
<dbReference type="Proteomes" id="UP000241818">
    <property type="component" value="Unassembled WGS sequence"/>
</dbReference>
<organism evidence="1 2">
    <name type="scientific">Amorphotheca resinae ATCC 22711</name>
    <dbReference type="NCBI Taxonomy" id="857342"/>
    <lineage>
        <taxon>Eukaryota</taxon>
        <taxon>Fungi</taxon>
        <taxon>Dikarya</taxon>
        <taxon>Ascomycota</taxon>
        <taxon>Pezizomycotina</taxon>
        <taxon>Leotiomycetes</taxon>
        <taxon>Helotiales</taxon>
        <taxon>Amorphothecaceae</taxon>
        <taxon>Amorphotheca</taxon>
    </lineage>
</organism>
<evidence type="ECO:0000313" key="2">
    <source>
        <dbReference type="Proteomes" id="UP000241818"/>
    </source>
</evidence>
<keyword evidence="2" id="KW-1185">Reference proteome</keyword>
<dbReference type="STRING" id="857342.A0A2T3ARE8"/>
<dbReference type="GeneID" id="36575132"/>
<name>A0A2T3ARE8_AMORE</name>
<gene>
    <name evidence="1" type="ORF">M430DRAFT_37095</name>
</gene>